<dbReference type="AlphaFoldDB" id="A0A842HH92"/>
<keyword evidence="1" id="KW-0812">Transmembrane</keyword>
<protein>
    <submittedName>
        <fullName evidence="2">Uncharacterized protein</fullName>
    </submittedName>
</protein>
<gene>
    <name evidence="2" type="ORF">H5P28_16635</name>
</gene>
<sequence>MVNWTNSFTVKKQFFLVLLIVFVGFLVVYVVDDMKLFPGHRHLVVSGLDGCPQLLPFLEGIGLEGPIDIYSTDRYRFTYYIIEGKVLTPGSLDKYGYSCDSLGADYDMSYLFAPFDEVGFNLDSSFADPILKCDKSIDGDGSSVSVFFDHSGGVLIRVIDMNSPSD</sequence>
<feature type="transmembrane region" description="Helical" evidence="1">
    <location>
        <begin position="14"/>
        <end position="31"/>
    </location>
</feature>
<dbReference type="EMBL" id="JACHVB010000056">
    <property type="protein sequence ID" value="MBC2595893.1"/>
    <property type="molecule type" value="Genomic_DNA"/>
</dbReference>
<name>A0A842HH92_9BACT</name>
<evidence type="ECO:0000256" key="1">
    <source>
        <dbReference type="SAM" id="Phobius"/>
    </source>
</evidence>
<keyword evidence="1" id="KW-1133">Transmembrane helix</keyword>
<accession>A0A842HH92</accession>
<proteinExistence type="predicted"/>
<organism evidence="2 3">
    <name type="scientific">Ruficoccus amylovorans</name>
    <dbReference type="NCBI Taxonomy" id="1804625"/>
    <lineage>
        <taxon>Bacteria</taxon>
        <taxon>Pseudomonadati</taxon>
        <taxon>Verrucomicrobiota</taxon>
        <taxon>Opitutia</taxon>
        <taxon>Puniceicoccales</taxon>
        <taxon>Cerasicoccaceae</taxon>
        <taxon>Ruficoccus</taxon>
    </lineage>
</organism>
<evidence type="ECO:0000313" key="2">
    <source>
        <dbReference type="EMBL" id="MBC2595893.1"/>
    </source>
</evidence>
<dbReference type="Proteomes" id="UP000546464">
    <property type="component" value="Unassembled WGS sequence"/>
</dbReference>
<reference evidence="2 3" key="1">
    <citation type="submission" date="2020-07" db="EMBL/GenBank/DDBJ databases">
        <authorList>
            <person name="Feng X."/>
        </authorList>
    </citation>
    <scope>NUCLEOTIDE SEQUENCE [LARGE SCALE GENOMIC DNA]</scope>
    <source>
        <strain evidence="2 3">JCM31066</strain>
    </source>
</reference>
<comment type="caution">
    <text evidence="2">The sequence shown here is derived from an EMBL/GenBank/DDBJ whole genome shotgun (WGS) entry which is preliminary data.</text>
</comment>
<keyword evidence="1" id="KW-0472">Membrane</keyword>
<dbReference type="RefSeq" id="WP_185676825.1">
    <property type="nucleotide sequence ID" value="NZ_JACHVB010000056.1"/>
</dbReference>
<keyword evidence="3" id="KW-1185">Reference proteome</keyword>
<evidence type="ECO:0000313" key="3">
    <source>
        <dbReference type="Proteomes" id="UP000546464"/>
    </source>
</evidence>